<dbReference type="EMBL" id="BARU01045392">
    <property type="protein sequence ID" value="GAH92883.1"/>
    <property type="molecule type" value="Genomic_DNA"/>
</dbReference>
<evidence type="ECO:0008006" key="2">
    <source>
        <dbReference type="Google" id="ProtNLM"/>
    </source>
</evidence>
<organism evidence="1">
    <name type="scientific">marine sediment metagenome</name>
    <dbReference type="NCBI Taxonomy" id="412755"/>
    <lineage>
        <taxon>unclassified sequences</taxon>
        <taxon>metagenomes</taxon>
        <taxon>ecological metagenomes</taxon>
    </lineage>
</organism>
<reference evidence="1" key="1">
    <citation type="journal article" date="2014" name="Front. Microbiol.">
        <title>High frequency of phylogenetically diverse reductive dehalogenase-homologous genes in deep subseafloor sedimentary metagenomes.</title>
        <authorList>
            <person name="Kawai M."/>
            <person name="Futagami T."/>
            <person name="Toyoda A."/>
            <person name="Takaki Y."/>
            <person name="Nishi S."/>
            <person name="Hori S."/>
            <person name="Arai W."/>
            <person name="Tsubouchi T."/>
            <person name="Morono Y."/>
            <person name="Uchiyama I."/>
            <person name="Ito T."/>
            <person name="Fujiyama A."/>
            <person name="Inagaki F."/>
            <person name="Takami H."/>
        </authorList>
    </citation>
    <scope>NUCLEOTIDE SEQUENCE</scope>
    <source>
        <strain evidence="1">Expedition CK06-06</strain>
    </source>
</reference>
<dbReference type="AlphaFoldDB" id="X1LFE7"/>
<sequence>MGYRNVVCISKAHARWTRAQYPRKGKGPEVVYNGIDPSVFPFWEKKGDEFLFFSVLGPYKGADTVMELALEYPHL</sequence>
<gene>
    <name evidence="1" type="ORF">S03H2_68896</name>
</gene>
<protein>
    <recommendedName>
        <fullName evidence="2">Glycosyltransferase subfamily 4-like N-terminal domain-containing protein</fullName>
    </recommendedName>
</protein>
<feature type="non-terminal residue" evidence="1">
    <location>
        <position position="75"/>
    </location>
</feature>
<accession>X1LFE7</accession>
<evidence type="ECO:0000313" key="1">
    <source>
        <dbReference type="EMBL" id="GAH92883.1"/>
    </source>
</evidence>
<name>X1LFE7_9ZZZZ</name>
<dbReference type="SUPFAM" id="SSF53756">
    <property type="entry name" value="UDP-Glycosyltransferase/glycogen phosphorylase"/>
    <property type="match status" value="1"/>
</dbReference>
<proteinExistence type="predicted"/>
<comment type="caution">
    <text evidence="1">The sequence shown here is derived from an EMBL/GenBank/DDBJ whole genome shotgun (WGS) entry which is preliminary data.</text>
</comment>